<comment type="caution">
    <text evidence="2">The sequence shown here is derived from an EMBL/GenBank/DDBJ whole genome shotgun (WGS) entry which is preliminary data.</text>
</comment>
<dbReference type="PANTHER" id="PTHR35525:SF3">
    <property type="entry name" value="BLL6575 PROTEIN"/>
    <property type="match status" value="1"/>
</dbReference>
<dbReference type="Gene3D" id="1.10.3300.10">
    <property type="entry name" value="Jann2411-like domain"/>
    <property type="match status" value="1"/>
</dbReference>
<dbReference type="InterPro" id="IPR021005">
    <property type="entry name" value="Znf_CGNR"/>
</dbReference>
<evidence type="ECO:0000313" key="3">
    <source>
        <dbReference type="Proteomes" id="UP000253303"/>
    </source>
</evidence>
<dbReference type="Proteomes" id="UP000253303">
    <property type="component" value="Unassembled WGS sequence"/>
</dbReference>
<dbReference type="Pfam" id="PF07336">
    <property type="entry name" value="ABATE"/>
    <property type="match status" value="1"/>
</dbReference>
<keyword evidence="3" id="KW-1185">Reference proteome</keyword>
<organism evidence="2 3">
    <name type="scientific">Spongiactinospora rosea</name>
    <dbReference type="NCBI Taxonomy" id="2248750"/>
    <lineage>
        <taxon>Bacteria</taxon>
        <taxon>Bacillati</taxon>
        <taxon>Actinomycetota</taxon>
        <taxon>Actinomycetes</taxon>
        <taxon>Streptosporangiales</taxon>
        <taxon>Streptosporangiaceae</taxon>
        <taxon>Spongiactinospora</taxon>
    </lineage>
</organism>
<evidence type="ECO:0000259" key="1">
    <source>
        <dbReference type="Pfam" id="PF11706"/>
    </source>
</evidence>
<proteinExistence type="predicted"/>
<dbReference type="SUPFAM" id="SSF160904">
    <property type="entry name" value="Jann2411-like"/>
    <property type="match status" value="1"/>
</dbReference>
<dbReference type="RefSeq" id="WP_113981520.1">
    <property type="nucleotide sequence ID" value="NZ_QMEY01000005.1"/>
</dbReference>
<dbReference type="PANTHER" id="PTHR35525">
    <property type="entry name" value="BLL6575 PROTEIN"/>
    <property type="match status" value="1"/>
</dbReference>
<dbReference type="Pfam" id="PF11706">
    <property type="entry name" value="zf-CGNR"/>
    <property type="match status" value="1"/>
</dbReference>
<dbReference type="InterPro" id="IPR010852">
    <property type="entry name" value="ABATE"/>
</dbReference>
<reference evidence="2 3" key="1">
    <citation type="submission" date="2018-06" db="EMBL/GenBank/DDBJ databases">
        <title>Sphaerisporangium craniellae sp. nov., isolated from a marine sponge in the South China Sea.</title>
        <authorList>
            <person name="Li L."/>
        </authorList>
    </citation>
    <scope>NUCLEOTIDE SEQUENCE [LARGE SCALE GENOMIC DNA]</scope>
    <source>
        <strain evidence="2 3">LHW63015</strain>
    </source>
</reference>
<dbReference type="OrthoDB" id="3531194at2"/>
<gene>
    <name evidence="2" type="ORF">DP939_14755</name>
</gene>
<name>A0A366LZP9_9ACTN</name>
<accession>A0A366LZP9</accession>
<dbReference type="EMBL" id="QMEY01000005">
    <property type="protein sequence ID" value="RBQ19458.1"/>
    <property type="molecule type" value="Genomic_DNA"/>
</dbReference>
<dbReference type="InterPro" id="IPR023286">
    <property type="entry name" value="ABATE_dom_sf"/>
</dbReference>
<sequence length="198" mass="20670">MRISIRDYAAGAAVATELVNGSPSVRGAAGEALPDPAALAEFLAGHDVPLDAPGARNPTVNDLHQVRLLRREVRAVLEAATEDDAVAAAGVLAGWAGLAPVLGRDAEGGWRWEVPTRAGAPLVAELAAFVGIGLLGVVRTLGHDRFRACAAPGCRGVFADTSRAGRRRYCTPDACGNRVNVANHRARRTSEPKEASPR</sequence>
<feature type="domain" description="Zinc finger CGNR" evidence="1">
    <location>
        <begin position="145"/>
        <end position="188"/>
    </location>
</feature>
<evidence type="ECO:0000313" key="2">
    <source>
        <dbReference type="EMBL" id="RBQ19458.1"/>
    </source>
</evidence>
<dbReference type="AlphaFoldDB" id="A0A366LZP9"/>
<protein>
    <recommendedName>
        <fullName evidence="1">Zinc finger CGNR domain-containing protein</fullName>
    </recommendedName>
</protein>